<dbReference type="EMBL" id="JANJYJ010000004">
    <property type="protein sequence ID" value="KAK3217812.1"/>
    <property type="molecule type" value="Genomic_DNA"/>
</dbReference>
<dbReference type="InterPro" id="IPR053151">
    <property type="entry name" value="RNase_H-like"/>
</dbReference>
<name>A0AAE0AI57_9ROSI</name>
<sequence length="200" mass="21548">MVAEMVRWRVAWWFRNCGLGSPMSPAILMLNLKVGCVNTSIKIRNIGIRWCCPAESELKFNVDGSSRGNSDPAGIGGILRNHAGATLCMFSSFLGDDISSACAEIYAIHKACELCEKASCPVSKRIIIESDSKSAVSWVNGVNGVGNVRLMDVILDIRDILSRNASRIKVQFVSISGNVSVDLLAKLGALSGLVQEVWGC</sequence>
<protein>
    <recommendedName>
        <fullName evidence="1">RNase H type-1 domain-containing protein</fullName>
    </recommendedName>
</protein>
<dbReference type="PROSITE" id="PS50879">
    <property type="entry name" value="RNASE_H_1"/>
    <property type="match status" value="1"/>
</dbReference>
<reference evidence="2" key="1">
    <citation type="journal article" date="2023" name="Plant J.">
        <title>Genome sequences and population genomics provide insights into the demographic history, inbreeding, and mutation load of two 'living fossil' tree species of Dipteronia.</title>
        <authorList>
            <person name="Feng Y."/>
            <person name="Comes H.P."/>
            <person name="Chen J."/>
            <person name="Zhu S."/>
            <person name="Lu R."/>
            <person name="Zhang X."/>
            <person name="Li P."/>
            <person name="Qiu J."/>
            <person name="Olsen K.M."/>
            <person name="Qiu Y."/>
        </authorList>
    </citation>
    <scope>NUCLEOTIDE SEQUENCE</scope>
    <source>
        <strain evidence="2">NBL</strain>
    </source>
</reference>
<dbReference type="Gene3D" id="3.30.420.10">
    <property type="entry name" value="Ribonuclease H-like superfamily/Ribonuclease H"/>
    <property type="match status" value="1"/>
</dbReference>
<evidence type="ECO:0000259" key="1">
    <source>
        <dbReference type="PROSITE" id="PS50879"/>
    </source>
</evidence>
<feature type="domain" description="RNase H type-1" evidence="1">
    <location>
        <begin position="54"/>
        <end position="190"/>
    </location>
</feature>
<dbReference type="AlphaFoldDB" id="A0AAE0AI57"/>
<dbReference type="PANTHER" id="PTHR47723">
    <property type="entry name" value="OS05G0353850 PROTEIN"/>
    <property type="match status" value="1"/>
</dbReference>
<proteinExistence type="predicted"/>
<dbReference type="SUPFAM" id="SSF53098">
    <property type="entry name" value="Ribonuclease H-like"/>
    <property type="match status" value="1"/>
</dbReference>
<evidence type="ECO:0000313" key="3">
    <source>
        <dbReference type="Proteomes" id="UP001281410"/>
    </source>
</evidence>
<accession>A0AAE0AI57</accession>
<dbReference type="Pfam" id="PF13456">
    <property type="entry name" value="RVT_3"/>
    <property type="match status" value="1"/>
</dbReference>
<dbReference type="GO" id="GO:0004523">
    <property type="term" value="F:RNA-DNA hybrid ribonuclease activity"/>
    <property type="evidence" value="ECO:0007669"/>
    <property type="project" value="InterPro"/>
</dbReference>
<gene>
    <name evidence="2" type="ORF">Dsin_011782</name>
</gene>
<dbReference type="InterPro" id="IPR044730">
    <property type="entry name" value="RNase_H-like_dom_plant"/>
</dbReference>
<comment type="caution">
    <text evidence="2">The sequence shown here is derived from an EMBL/GenBank/DDBJ whole genome shotgun (WGS) entry which is preliminary data.</text>
</comment>
<dbReference type="PANTHER" id="PTHR47723:SF22">
    <property type="entry name" value="RNASE H TYPE-1 DOMAIN-CONTAINING PROTEIN"/>
    <property type="match status" value="1"/>
</dbReference>
<keyword evidence="3" id="KW-1185">Reference proteome</keyword>
<dbReference type="InterPro" id="IPR002156">
    <property type="entry name" value="RNaseH_domain"/>
</dbReference>
<dbReference type="Proteomes" id="UP001281410">
    <property type="component" value="Unassembled WGS sequence"/>
</dbReference>
<dbReference type="InterPro" id="IPR012337">
    <property type="entry name" value="RNaseH-like_sf"/>
</dbReference>
<organism evidence="2 3">
    <name type="scientific">Dipteronia sinensis</name>
    <dbReference type="NCBI Taxonomy" id="43782"/>
    <lineage>
        <taxon>Eukaryota</taxon>
        <taxon>Viridiplantae</taxon>
        <taxon>Streptophyta</taxon>
        <taxon>Embryophyta</taxon>
        <taxon>Tracheophyta</taxon>
        <taxon>Spermatophyta</taxon>
        <taxon>Magnoliopsida</taxon>
        <taxon>eudicotyledons</taxon>
        <taxon>Gunneridae</taxon>
        <taxon>Pentapetalae</taxon>
        <taxon>rosids</taxon>
        <taxon>malvids</taxon>
        <taxon>Sapindales</taxon>
        <taxon>Sapindaceae</taxon>
        <taxon>Hippocastanoideae</taxon>
        <taxon>Acereae</taxon>
        <taxon>Dipteronia</taxon>
    </lineage>
</organism>
<dbReference type="CDD" id="cd06222">
    <property type="entry name" value="RNase_H_like"/>
    <property type="match status" value="1"/>
</dbReference>
<dbReference type="InterPro" id="IPR036397">
    <property type="entry name" value="RNaseH_sf"/>
</dbReference>
<dbReference type="GO" id="GO:0003676">
    <property type="term" value="F:nucleic acid binding"/>
    <property type="evidence" value="ECO:0007669"/>
    <property type="project" value="InterPro"/>
</dbReference>
<evidence type="ECO:0000313" key="2">
    <source>
        <dbReference type="EMBL" id="KAK3217812.1"/>
    </source>
</evidence>